<feature type="transmembrane region" description="Helical" evidence="1">
    <location>
        <begin position="7"/>
        <end position="29"/>
    </location>
</feature>
<organism evidence="2 3">
    <name type="scientific">Brevibacillus laterosporus</name>
    <name type="common">Bacillus laterosporus</name>
    <dbReference type="NCBI Taxonomy" id="1465"/>
    <lineage>
        <taxon>Bacteria</taxon>
        <taxon>Bacillati</taxon>
        <taxon>Bacillota</taxon>
        <taxon>Bacilli</taxon>
        <taxon>Bacillales</taxon>
        <taxon>Paenibacillaceae</taxon>
        <taxon>Brevibacillus</taxon>
    </lineage>
</organism>
<dbReference type="Proteomes" id="UP001077662">
    <property type="component" value="Unassembled WGS sequence"/>
</dbReference>
<accession>A0AAP3DKN0</accession>
<keyword evidence="1" id="KW-1133">Transmembrane helix</keyword>
<dbReference type="EMBL" id="JAPTNE010000062">
    <property type="protein sequence ID" value="MCZ0810219.1"/>
    <property type="molecule type" value="Genomic_DNA"/>
</dbReference>
<reference evidence="2" key="1">
    <citation type="submission" date="2022-09" db="EMBL/GenBank/DDBJ databases">
        <title>Genome analysis and characterization of larvicidal activity of Brevibacillus strains.</title>
        <authorList>
            <person name="Patrusheva E.V."/>
            <person name="Izotova A.O."/>
            <person name="Toshchakov S.V."/>
            <person name="Sineoky S.P."/>
        </authorList>
    </citation>
    <scope>NUCLEOTIDE SEQUENCE</scope>
    <source>
        <strain evidence="2">VKPM_B-13247</strain>
    </source>
</reference>
<gene>
    <name evidence="2" type="ORF">O0554_25605</name>
</gene>
<evidence type="ECO:0000313" key="2">
    <source>
        <dbReference type="EMBL" id="MCZ0810219.1"/>
    </source>
</evidence>
<evidence type="ECO:0000256" key="1">
    <source>
        <dbReference type="SAM" id="Phobius"/>
    </source>
</evidence>
<protein>
    <submittedName>
        <fullName evidence="2">Uncharacterized protein</fullName>
    </submittedName>
</protein>
<proteinExistence type="predicted"/>
<comment type="caution">
    <text evidence="2">The sequence shown here is derived from an EMBL/GenBank/DDBJ whole genome shotgun (WGS) entry which is preliminary data.</text>
</comment>
<name>A0AAP3DKN0_BRELA</name>
<sequence>MALFYEIAFRASICLVMVLGIGVLLMAVGYVYDKIFSWLLTYFGIKRDLIQFMREKRRRPTFKPSLKRLSDEEVTELKDELTRKGS</sequence>
<keyword evidence="1" id="KW-0812">Transmembrane</keyword>
<dbReference type="AlphaFoldDB" id="A0AAP3DKN0"/>
<dbReference type="RefSeq" id="WP_258434946.1">
    <property type="nucleotide sequence ID" value="NZ_JANSGW010000062.1"/>
</dbReference>
<keyword evidence="1" id="KW-0472">Membrane</keyword>
<evidence type="ECO:0000313" key="3">
    <source>
        <dbReference type="Proteomes" id="UP001077662"/>
    </source>
</evidence>